<keyword evidence="2 4" id="KW-0442">Lipid degradation</keyword>
<keyword evidence="1 4" id="KW-0378">Hydrolase</keyword>
<keyword evidence="8" id="KW-1185">Reference proteome</keyword>
<evidence type="ECO:0000256" key="2">
    <source>
        <dbReference type="ARBA" id="ARBA00022963"/>
    </source>
</evidence>
<proteinExistence type="predicted"/>
<comment type="caution">
    <text evidence="7">The sequence shown here is derived from an EMBL/GenBank/DDBJ whole genome shotgun (WGS) entry which is preliminary data.</text>
</comment>
<feature type="active site" description="Proton acceptor" evidence="4">
    <location>
        <position position="193"/>
    </location>
</feature>
<name>A0ABY2TQG2_9SPIR</name>
<evidence type="ECO:0000256" key="5">
    <source>
        <dbReference type="SAM" id="Coils"/>
    </source>
</evidence>
<dbReference type="SUPFAM" id="SSF52151">
    <property type="entry name" value="FabD/lysophospholipase-like"/>
    <property type="match status" value="1"/>
</dbReference>
<dbReference type="Pfam" id="PF01734">
    <property type="entry name" value="Patatin"/>
    <property type="match status" value="1"/>
</dbReference>
<evidence type="ECO:0000313" key="8">
    <source>
        <dbReference type="Proteomes" id="UP000310168"/>
    </source>
</evidence>
<feature type="coiled-coil region" evidence="5">
    <location>
        <begin position="296"/>
        <end position="323"/>
    </location>
</feature>
<evidence type="ECO:0000313" key="7">
    <source>
        <dbReference type="EMBL" id="TKZ35102.1"/>
    </source>
</evidence>
<keyword evidence="3 4" id="KW-0443">Lipid metabolism</keyword>
<keyword evidence="5" id="KW-0175">Coiled coil</keyword>
<feature type="short sequence motif" description="DGA/G" evidence="4">
    <location>
        <begin position="193"/>
        <end position="195"/>
    </location>
</feature>
<dbReference type="PROSITE" id="PS51635">
    <property type="entry name" value="PNPLA"/>
    <property type="match status" value="1"/>
</dbReference>
<evidence type="ECO:0000256" key="4">
    <source>
        <dbReference type="PROSITE-ProRule" id="PRU01161"/>
    </source>
</evidence>
<feature type="short sequence motif" description="GXSXG" evidence="4">
    <location>
        <begin position="39"/>
        <end position="43"/>
    </location>
</feature>
<reference evidence="7 8" key="1">
    <citation type="journal article" date="2019" name="Anaerobe">
        <title>Brachyspira catarrhinii sp. nov., an anaerobic intestinal spirochaete isolated from vervet monkeys may have been misidentified as Brachyspira aalborgi in previous studies.</title>
        <authorList>
            <person name="Phillips N.D."/>
            <person name="La T."/>
            <person name="Hampson D.J."/>
        </authorList>
    </citation>
    <scope>NUCLEOTIDE SEQUENCE [LARGE SCALE GENOMIC DNA]</scope>
    <source>
        <strain evidence="7 8">Z12</strain>
    </source>
</reference>
<dbReference type="EMBL" id="SJDU01000162">
    <property type="protein sequence ID" value="TKZ35102.1"/>
    <property type="molecule type" value="Genomic_DNA"/>
</dbReference>
<feature type="active site" description="Nucleophile" evidence="4">
    <location>
        <position position="41"/>
    </location>
</feature>
<evidence type="ECO:0000256" key="1">
    <source>
        <dbReference type="ARBA" id="ARBA00022801"/>
    </source>
</evidence>
<dbReference type="InterPro" id="IPR016035">
    <property type="entry name" value="Acyl_Trfase/lysoPLipase"/>
</dbReference>
<dbReference type="RefSeq" id="WP_137998417.1">
    <property type="nucleotide sequence ID" value="NZ_SJDU01000162.1"/>
</dbReference>
<accession>A0ABY2TQG2</accession>
<protein>
    <submittedName>
        <fullName evidence="7">Phospholipase</fullName>
    </submittedName>
</protein>
<dbReference type="InterPro" id="IPR002641">
    <property type="entry name" value="PNPLA_dom"/>
</dbReference>
<evidence type="ECO:0000256" key="3">
    <source>
        <dbReference type="ARBA" id="ARBA00023098"/>
    </source>
</evidence>
<evidence type="ECO:0000259" key="6">
    <source>
        <dbReference type="PROSITE" id="PS51635"/>
    </source>
</evidence>
<dbReference type="PANTHER" id="PTHR14226:SF57">
    <property type="entry name" value="BLR7027 PROTEIN"/>
    <property type="match status" value="1"/>
</dbReference>
<sequence>MDKLGLVLDGGGGKGAYQIGVWKYLKEVGLDNNIKAISGTSVGGLNACLFALNDYGLAETLWTQKIQDKILSLDIEKKDIKDIFTQIMNILAIPHNTAIAIFNFLKTLVFKGVFSRKGLSDLIDEYVDLDAVSKMYFPIYATCTELPAFKTKYFQLNGRDKETIKKILLSTSAIPVIFPMQDIYSEGKQSYWDGGIKDNSPIKPLLDIGCTDIIVIHLDPSQILKDRKDNVNIYEICPKDDLGNAITGMLDFSPEGAYRRIEHGYNDAKEVLQVVIDIAKAQAGIIRDLDIIKSHEKSFKQNRKQALEERQKLKANLNSTMESFMNIEEAKKNYLKEQKRKNLE</sequence>
<dbReference type="Gene3D" id="3.40.1090.10">
    <property type="entry name" value="Cytosolic phospholipase A2 catalytic domain"/>
    <property type="match status" value="2"/>
</dbReference>
<gene>
    <name evidence="7" type="ORF">EZH24_07030</name>
</gene>
<feature type="domain" description="PNPLA" evidence="6">
    <location>
        <begin position="6"/>
        <end position="206"/>
    </location>
</feature>
<dbReference type="PANTHER" id="PTHR14226">
    <property type="entry name" value="NEUROPATHY TARGET ESTERASE/SWISS CHEESE D.MELANOGASTER"/>
    <property type="match status" value="1"/>
</dbReference>
<organism evidence="7 8">
    <name type="scientific">Brachyspira catarrhinii</name>
    <dbReference type="NCBI Taxonomy" id="2528966"/>
    <lineage>
        <taxon>Bacteria</taxon>
        <taxon>Pseudomonadati</taxon>
        <taxon>Spirochaetota</taxon>
        <taxon>Spirochaetia</taxon>
        <taxon>Brachyspirales</taxon>
        <taxon>Brachyspiraceae</taxon>
        <taxon>Brachyspira</taxon>
    </lineage>
</organism>
<feature type="short sequence motif" description="GXGXXG" evidence="4">
    <location>
        <begin position="10"/>
        <end position="15"/>
    </location>
</feature>
<dbReference type="InterPro" id="IPR050301">
    <property type="entry name" value="NTE"/>
</dbReference>
<dbReference type="Proteomes" id="UP000310168">
    <property type="component" value="Unassembled WGS sequence"/>
</dbReference>